<dbReference type="VEuPathDB" id="TrichDB:TVAG_496950"/>
<dbReference type="KEGG" id="tva:4743716"/>
<evidence type="ECO:0000313" key="2">
    <source>
        <dbReference type="Proteomes" id="UP000001542"/>
    </source>
</evidence>
<dbReference type="AlphaFoldDB" id="A2G9U2"/>
<dbReference type="EMBL" id="DS114744">
    <property type="protein sequence ID" value="EAX86074.1"/>
    <property type="molecule type" value="Genomic_DNA"/>
</dbReference>
<dbReference type="Proteomes" id="UP000001542">
    <property type="component" value="Unassembled WGS sequence"/>
</dbReference>
<dbReference type="VEuPathDB" id="TrichDB:TVAGG3_0752490"/>
<organism evidence="1 2">
    <name type="scientific">Trichomonas vaginalis (strain ATCC PRA-98 / G3)</name>
    <dbReference type="NCBI Taxonomy" id="412133"/>
    <lineage>
        <taxon>Eukaryota</taxon>
        <taxon>Metamonada</taxon>
        <taxon>Parabasalia</taxon>
        <taxon>Trichomonadida</taxon>
        <taxon>Trichomonadidae</taxon>
        <taxon>Trichomonas</taxon>
    </lineage>
</organism>
<accession>A2G9U2</accession>
<reference evidence="1" key="2">
    <citation type="journal article" date="2007" name="Science">
        <title>Draft genome sequence of the sexually transmitted pathogen Trichomonas vaginalis.</title>
        <authorList>
            <person name="Carlton J.M."/>
            <person name="Hirt R.P."/>
            <person name="Silva J.C."/>
            <person name="Delcher A.L."/>
            <person name="Schatz M."/>
            <person name="Zhao Q."/>
            <person name="Wortman J.R."/>
            <person name="Bidwell S.L."/>
            <person name="Alsmark U.C.M."/>
            <person name="Besteiro S."/>
            <person name="Sicheritz-Ponten T."/>
            <person name="Noel C.J."/>
            <person name="Dacks J.B."/>
            <person name="Foster P.G."/>
            <person name="Simillion C."/>
            <person name="Van de Peer Y."/>
            <person name="Miranda-Saavedra D."/>
            <person name="Barton G.J."/>
            <person name="Westrop G.D."/>
            <person name="Mueller S."/>
            <person name="Dessi D."/>
            <person name="Fiori P.L."/>
            <person name="Ren Q."/>
            <person name="Paulsen I."/>
            <person name="Zhang H."/>
            <person name="Bastida-Corcuera F.D."/>
            <person name="Simoes-Barbosa A."/>
            <person name="Brown M.T."/>
            <person name="Hayes R.D."/>
            <person name="Mukherjee M."/>
            <person name="Okumura C.Y."/>
            <person name="Schneider R."/>
            <person name="Smith A.J."/>
            <person name="Vanacova S."/>
            <person name="Villalvazo M."/>
            <person name="Haas B.J."/>
            <person name="Pertea M."/>
            <person name="Feldblyum T.V."/>
            <person name="Utterback T.R."/>
            <person name="Shu C.L."/>
            <person name="Osoegawa K."/>
            <person name="de Jong P.J."/>
            <person name="Hrdy I."/>
            <person name="Horvathova L."/>
            <person name="Zubacova Z."/>
            <person name="Dolezal P."/>
            <person name="Malik S.B."/>
            <person name="Logsdon J.M. Jr."/>
            <person name="Henze K."/>
            <person name="Gupta A."/>
            <person name="Wang C.C."/>
            <person name="Dunne R.L."/>
            <person name="Upcroft J.A."/>
            <person name="Upcroft P."/>
            <person name="White O."/>
            <person name="Salzberg S.L."/>
            <person name="Tang P."/>
            <person name="Chiu C.-H."/>
            <person name="Lee Y.-S."/>
            <person name="Embley T.M."/>
            <person name="Coombs G.H."/>
            <person name="Mottram J.C."/>
            <person name="Tachezy J."/>
            <person name="Fraser-Liggett C.M."/>
            <person name="Johnson P.J."/>
        </authorList>
    </citation>
    <scope>NUCLEOTIDE SEQUENCE [LARGE SCALE GENOMIC DNA]</scope>
    <source>
        <strain evidence="1">G3</strain>
    </source>
</reference>
<dbReference type="RefSeq" id="XP_001299004.1">
    <property type="nucleotide sequence ID" value="XM_001299003.1"/>
</dbReference>
<protein>
    <submittedName>
        <fullName evidence="1">Uncharacterized protein</fullName>
    </submittedName>
</protein>
<sequence>MDFLLALQSFPLTLKYLFGHRNEYTPESNYDEFMPINGAIFPLYPETFSLNKAHRSIKHCPMKLQNCTHKFKSPIRCCHHNQRRHRFLTRRPCHLTSSHCFPIRRRFLPHKHPQFKRFMKPRFQMFREHMPRIGRPYHMTSCPYLKWIAKA</sequence>
<name>A2G9U2_TRIV3</name>
<evidence type="ECO:0000313" key="1">
    <source>
        <dbReference type="EMBL" id="EAX86074.1"/>
    </source>
</evidence>
<reference evidence="1" key="1">
    <citation type="submission" date="2006-10" db="EMBL/GenBank/DDBJ databases">
        <authorList>
            <person name="Amadeo P."/>
            <person name="Zhao Q."/>
            <person name="Wortman J."/>
            <person name="Fraser-Liggett C."/>
            <person name="Carlton J."/>
        </authorList>
    </citation>
    <scope>NUCLEOTIDE SEQUENCE</scope>
    <source>
        <strain evidence="1">G3</strain>
    </source>
</reference>
<gene>
    <name evidence="1" type="ORF">TVAG_496950</name>
</gene>
<keyword evidence="2" id="KW-1185">Reference proteome</keyword>
<proteinExistence type="predicted"/>
<dbReference type="InParanoid" id="A2G9U2"/>